<keyword evidence="1" id="KW-0175">Coiled coil</keyword>
<dbReference type="EMBL" id="VIIS01000674">
    <property type="protein sequence ID" value="KAF0306347.1"/>
    <property type="molecule type" value="Genomic_DNA"/>
</dbReference>
<feature type="compositionally biased region" description="Low complexity" evidence="2">
    <location>
        <begin position="13"/>
        <end position="29"/>
    </location>
</feature>
<keyword evidence="4" id="KW-1185">Reference proteome</keyword>
<evidence type="ECO:0000313" key="3">
    <source>
        <dbReference type="EMBL" id="KAF0306347.1"/>
    </source>
</evidence>
<feature type="compositionally biased region" description="Basic residues" evidence="2">
    <location>
        <begin position="82"/>
        <end position="109"/>
    </location>
</feature>
<feature type="region of interest" description="Disordered" evidence="2">
    <location>
        <begin position="1"/>
        <end position="192"/>
    </location>
</feature>
<dbReference type="AlphaFoldDB" id="A0A6A4WFJ5"/>
<feature type="coiled-coil region" evidence="1">
    <location>
        <begin position="210"/>
        <end position="263"/>
    </location>
</feature>
<evidence type="ECO:0000256" key="1">
    <source>
        <dbReference type="SAM" id="Coils"/>
    </source>
</evidence>
<reference evidence="3 4" key="1">
    <citation type="submission" date="2019-07" db="EMBL/GenBank/DDBJ databases">
        <title>Draft genome assembly of a fouling barnacle, Amphibalanus amphitrite (Darwin, 1854): The first reference genome for Thecostraca.</title>
        <authorList>
            <person name="Kim W."/>
        </authorList>
    </citation>
    <scope>NUCLEOTIDE SEQUENCE [LARGE SCALE GENOMIC DNA]</scope>
    <source>
        <strain evidence="3">SNU_AA5</strain>
        <tissue evidence="3">Soma without cirri and trophi</tissue>
    </source>
</reference>
<evidence type="ECO:0000256" key="2">
    <source>
        <dbReference type="SAM" id="MobiDB-lite"/>
    </source>
</evidence>
<feature type="compositionally biased region" description="Basic and acidic residues" evidence="2">
    <location>
        <begin position="1"/>
        <end position="11"/>
    </location>
</feature>
<evidence type="ECO:0000313" key="4">
    <source>
        <dbReference type="Proteomes" id="UP000440578"/>
    </source>
</evidence>
<name>A0A6A4WFJ5_AMPAM</name>
<accession>A0A6A4WFJ5</accession>
<comment type="caution">
    <text evidence="3">The sequence shown here is derived from an EMBL/GenBank/DDBJ whole genome shotgun (WGS) entry which is preliminary data.</text>
</comment>
<protein>
    <submittedName>
        <fullName evidence="3">Uncharacterized protein</fullName>
    </submittedName>
</protein>
<feature type="compositionally biased region" description="Low complexity" evidence="2">
    <location>
        <begin position="141"/>
        <end position="153"/>
    </location>
</feature>
<feature type="region of interest" description="Disordered" evidence="2">
    <location>
        <begin position="268"/>
        <end position="298"/>
    </location>
</feature>
<gene>
    <name evidence="3" type="ORF">FJT64_022142</name>
</gene>
<feature type="compositionally biased region" description="Acidic residues" evidence="2">
    <location>
        <begin position="54"/>
        <end position="76"/>
    </location>
</feature>
<proteinExistence type="predicted"/>
<organism evidence="3 4">
    <name type="scientific">Amphibalanus amphitrite</name>
    <name type="common">Striped barnacle</name>
    <name type="synonym">Balanus amphitrite</name>
    <dbReference type="NCBI Taxonomy" id="1232801"/>
    <lineage>
        <taxon>Eukaryota</taxon>
        <taxon>Metazoa</taxon>
        <taxon>Ecdysozoa</taxon>
        <taxon>Arthropoda</taxon>
        <taxon>Crustacea</taxon>
        <taxon>Multicrustacea</taxon>
        <taxon>Cirripedia</taxon>
        <taxon>Thoracica</taxon>
        <taxon>Thoracicalcarea</taxon>
        <taxon>Balanomorpha</taxon>
        <taxon>Balanoidea</taxon>
        <taxon>Balanidae</taxon>
        <taxon>Amphibalaninae</taxon>
        <taxon>Amphibalanus</taxon>
    </lineage>
</organism>
<dbReference type="Proteomes" id="UP000440578">
    <property type="component" value="Unassembled WGS sequence"/>
</dbReference>
<sequence>MDTSSSRRADFQRSYSSGRSSYVSEVSSGGTLAAERRPDSTYDSLGSWHRSSEDEPPPDTYSEDATDDEDEDDSTEEGARRSPAKRSSRGRRHHQERRRSVRDRRRGVRRRSEPDCSPPPTVPDASAICGSEWPPEGSAAPLRRPVRGGLLPRSFCPSSEPLRRKALAGSPASRLRSPQSRQPADVVRPRSSLSCSGWGGESPAACSPVRSAVTAGRESLEHKIERLRRQRQIVEAKIEQAQAEEAQRRQERVRHLADTLKQRHALLRSLSRYPTSPDSSPFREPTQRAVARSRTYLV</sequence>